<accession>A0A0F8YF97</accession>
<comment type="caution">
    <text evidence="1">The sequence shown here is derived from an EMBL/GenBank/DDBJ whole genome shotgun (WGS) entry which is preliminary data.</text>
</comment>
<name>A0A0F8YF97_9ZZZZ</name>
<protein>
    <submittedName>
        <fullName evidence="1">Uncharacterized protein</fullName>
    </submittedName>
</protein>
<gene>
    <name evidence="1" type="ORF">LCGC14_3162380</name>
</gene>
<evidence type="ECO:0000313" key="1">
    <source>
        <dbReference type="EMBL" id="KKK46726.1"/>
    </source>
</evidence>
<proteinExistence type="predicted"/>
<dbReference type="EMBL" id="LAZR01069934">
    <property type="protein sequence ID" value="KKK46726.1"/>
    <property type="molecule type" value="Genomic_DNA"/>
</dbReference>
<dbReference type="AlphaFoldDB" id="A0A0F8YF97"/>
<organism evidence="1">
    <name type="scientific">marine sediment metagenome</name>
    <dbReference type="NCBI Taxonomy" id="412755"/>
    <lineage>
        <taxon>unclassified sequences</taxon>
        <taxon>metagenomes</taxon>
        <taxon>ecological metagenomes</taxon>
    </lineage>
</organism>
<sequence length="100" mass="11707">LGFRLPLIQREISEHPDLMERNLKFLESCFLHCHEAMRTTNDQDRAHVLSMLTTLLFNFNQSLRGVYRVGPSLRLEEIIKRDEVLEKKIQGSEGEKDTHS</sequence>
<feature type="non-terminal residue" evidence="1">
    <location>
        <position position="1"/>
    </location>
</feature>
<reference evidence="1" key="1">
    <citation type="journal article" date="2015" name="Nature">
        <title>Complex archaea that bridge the gap between prokaryotes and eukaryotes.</title>
        <authorList>
            <person name="Spang A."/>
            <person name="Saw J.H."/>
            <person name="Jorgensen S.L."/>
            <person name="Zaremba-Niedzwiedzka K."/>
            <person name="Martijn J."/>
            <person name="Lind A.E."/>
            <person name="van Eijk R."/>
            <person name="Schleper C."/>
            <person name="Guy L."/>
            <person name="Ettema T.J."/>
        </authorList>
    </citation>
    <scope>NUCLEOTIDE SEQUENCE</scope>
</reference>